<dbReference type="PANTHER" id="PTHR42085:SF2">
    <property type="entry name" value="F-BOX DOMAIN-CONTAINING PROTEIN"/>
    <property type="match status" value="1"/>
</dbReference>
<keyword evidence="3" id="KW-1185">Reference proteome</keyword>
<feature type="compositionally biased region" description="Low complexity" evidence="1">
    <location>
        <begin position="1"/>
        <end position="13"/>
    </location>
</feature>
<organism evidence="2 3">
    <name type="scientific">Staphylotrichum longicolle</name>
    <dbReference type="NCBI Taxonomy" id="669026"/>
    <lineage>
        <taxon>Eukaryota</taxon>
        <taxon>Fungi</taxon>
        <taxon>Dikarya</taxon>
        <taxon>Ascomycota</taxon>
        <taxon>Pezizomycotina</taxon>
        <taxon>Sordariomycetes</taxon>
        <taxon>Sordariomycetidae</taxon>
        <taxon>Sordariales</taxon>
        <taxon>Chaetomiaceae</taxon>
        <taxon>Staphylotrichum</taxon>
    </lineage>
</organism>
<dbReference type="EMBL" id="JAHCVI010000004">
    <property type="protein sequence ID" value="KAG7285922.1"/>
    <property type="molecule type" value="Genomic_DNA"/>
</dbReference>
<reference evidence="2" key="1">
    <citation type="submission" date="2023-02" db="EMBL/GenBank/DDBJ databases">
        <authorList>
            <person name="Palmer J.M."/>
        </authorList>
    </citation>
    <scope>NUCLEOTIDE SEQUENCE</scope>
    <source>
        <strain evidence="2">FW57</strain>
    </source>
</reference>
<dbReference type="InterPro" id="IPR038883">
    <property type="entry name" value="AN11006-like"/>
</dbReference>
<sequence length="495" mass="55214">MPKLPASASSSASPFSGQTPGNLPGLLRLTPDTRRLIYQHAGVDSRDYYGRPGPAVYKLSNPSGFRSARTSYEIEEEGFQTFHGLLLCCRTIYVEASALLYSANWFLAHYQSQQSLASLRALTPHAVAHLTHLRVVLNQTTCHQAQADDEARAACCGADHKFKSTPCCVPHCHVDKHDFPLDASSALSKALFEEWYTTAAYLALHIVPNQLELSLVCDVQHDDSEAARLVLDGLRLLPPLKNCHPPGTVHRVLLPPSPHGLLIAMPMLVPPTPLFLVCRALYSDANRVLYNENRFIVIDDGNSPISPNPPGDYPHKSFAASHFLRHVVPLHCLGHLRFLELVFTPINHLNRPRDGHPALQDWVETLDWVRDELNLPALTLRLVVASDSPPTTASEEITRAGGKKVLAVYNSILHPLRSLAEAQSGAGLARFYARLAWPLKWSREVAWSRELVDAKERELKRRAEQHVMGNQYVRACVSAREPHDSVWTWSSHQLY</sequence>
<name>A0AAD4EUQ2_9PEZI</name>
<gene>
    <name evidence="2" type="ORF">NEMBOFW57_008218</name>
</gene>
<proteinExistence type="predicted"/>
<evidence type="ECO:0000313" key="3">
    <source>
        <dbReference type="Proteomes" id="UP001197093"/>
    </source>
</evidence>
<protein>
    <submittedName>
        <fullName evidence="2">Uncharacterized protein</fullName>
    </submittedName>
</protein>
<accession>A0AAD4EUQ2</accession>
<dbReference type="Proteomes" id="UP001197093">
    <property type="component" value="Unassembled WGS sequence"/>
</dbReference>
<dbReference type="PANTHER" id="PTHR42085">
    <property type="entry name" value="F-BOX DOMAIN-CONTAINING PROTEIN"/>
    <property type="match status" value="1"/>
</dbReference>
<dbReference type="AlphaFoldDB" id="A0AAD4EUQ2"/>
<evidence type="ECO:0000256" key="1">
    <source>
        <dbReference type="SAM" id="MobiDB-lite"/>
    </source>
</evidence>
<feature type="region of interest" description="Disordered" evidence="1">
    <location>
        <begin position="1"/>
        <end position="25"/>
    </location>
</feature>
<evidence type="ECO:0000313" key="2">
    <source>
        <dbReference type="EMBL" id="KAG7285922.1"/>
    </source>
</evidence>
<comment type="caution">
    <text evidence="2">The sequence shown here is derived from an EMBL/GenBank/DDBJ whole genome shotgun (WGS) entry which is preliminary data.</text>
</comment>